<evidence type="ECO:0000313" key="3">
    <source>
        <dbReference type="Proteomes" id="UP000193834"/>
    </source>
</evidence>
<feature type="transmembrane region" description="Helical" evidence="1">
    <location>
        <begin position="6"/>
        <end position="36"/>
    </location>
</feature>
<proteinExistence type="predicted"/>
<accession>A0A1X7KKY5</accession>
<evidence type="ECO:0000313" key="2">
    <source>
        <dbReference type="EMBL" id="SMG42089.1"/>
    </source>
</evidence>
<feature type="transmembrane region" description="Helical" evidence="1">
    <location>
        <begin position="48"/>
        <end position="69"/>
    </location>
</feature>
<evidence type="ECO:0000256" key="1">
    <source>
        <dbReference type="SAM" id="Phobius"/>
    </source>
</evidence>
<keyword evidence="1" id="KW-0812">Transmembrane</keyword>
<sequence>MDGSSGWGILFGWMIALSVWAVLGIGVVVGMILFFIFGVRKESKMMAIGGPLGTLGVGVLLAVASYYILNSWFGVDLFS</sequence>
<organism evidence="2 3">
    <name type="scientific">Paenibacillus aquistagni</name>
    <dbReference type="NCBI Taxonomy" id="1852522"/>
    <lineage>
        <taxon>Bacteria</taxon>
        <taxon>Bacillati</taxon>
        <taxon>Bacillota</taxon>
        <taxon>Bacilli</taxon>
        <taxon>Bacillales</taxon>
        <taxon>Paenibacillaceae</taxon>
        <taxon>Paenibacillus</taxon>
    </lineage>
</organism>
<name>A0A1X7KKY5_9BACL</name>
<gene>
    <name evidence="2" type="ORF">SAMN06295960_2464</name>
</gene>
<dbReference type="Proteomes" id="UP000193834">
    <property type="component" value="Unassembled WGS sequence"/>
</dbReference>
<dbReference type="RefSeq" id="WP_085494664.1">
    <property type="nucleotide sequence ID" value="NZ_FXAZ01000003.1"/>
</dbReference>
<keyword evidence="1" id="KW-0472">Membrane</keyword>
<dbReference type="EMBL" id="FXAZ01000003">
    <property type="protein sequence ID" value="SMG42089.1"/>
    <property type="molecule type" value="Genomic_DNA"/>
</dbReference>
<keyword evidence="3" id="KW-1185">Reference proteome</keyword>
<dbReference type="AlphaFoldDB" id="A0A1X7KKY5"/>
<keyword evidence="1" id="KW-1133">Transmembrane helix</keyword>
<reference evidence="2 3" key="1">
    <citation type="submission" date="2017-04" db="EMBL/GenBank/DDBJ databases">
        <authorList>
            <person name="Afonso C.L."/>
            <person name="Miller P.J."/>
            <person name="Scott M.A."/>
            <person name="Spackman E."/>
            <person name="Goraichik I."/>
            <person name="Dimitrov K.M."/>
            <person name="Suarez D.L."/>
            <person name="Swayne D.E."/>
        </authorList>
    </citation>
    <scope>NUCLEOTIDE SEQUENCE [LARGE SCALE GENOMIC DNA]</scope>
    <source>
        <strain evidence="2 3">11</strain>
    </source>
</reference>
<protein>
    <submittedName>
        <fullName evidence="2">Uncharacterized protein</fullName>
    </submittedName>
</protein>